<evidence type="ECO:0000256" key="5">
    <source>
        <dbReference type="ARBA" id="ARBA00023180"/>
    </source>
</evidence>
<sequence>MGRIPLRMGRIPLRMGPSVLKILVWGWIVFVTGFILGVLVATSPQNFDNFDLFGLRAKEEARLEDERLFFRASMVPKTEDFPSNRVPKVAFMFLTRGPLPLSPLWERFFNGHEKLYSVYVHTRPGYELNVSKSSAFYGREIPSQDAQWGSITLTDAEKRLLANALLDSSNERFVLLSESCIPVYDFPTIYKYLTGSVHSFVQSYDSLGSQGRGRFSRSMLPHMKITDWRKGSQWFEMNRFLAINIISDTKYYPLMRRFCKPTCYPDEHYLPTYLNILFPNLNAERTVTWVDWSRGGGHPATYGGKDISEEFIQGIRKSSTTCSYNSQQTSVCYLFARKFTPSALEPLLKLASKVMNF</sequence>
<dbReference type="AlphaFoldDB" id="A0A200QF81"/>
<reference evidence="7 8" key="1">
    <citation type="journal article" date="2017" name="Mol. Plant">
        <title>The Genome of Medicinal Plant Macleaya cordata Provides New Insights into Benzylisoquinoline Alkaloids Metabolism.</title>
        <authorList>
            <person name="Liu X."/>
            <person name="Liu Y."/>
            <person name="Huang P."/>
            <person name="Ma Y."/>
            <person name="Qing Z."/>
            <person name="Tang Q."/>
            <person name="Cao H."/>
            <person name="Cheng P."/>
            <person name="Zheng Y."/>
            <person name="Yuan Z."/>
            <person name="Zhou Y."/>
            <person name="Liu J."/>
            <person name="Tang Z."/>
            <person name="Zhuo Y."/>
            <person name="Zhang Y."/>
            <person name="Yu L."/>
            <person name="Huang J."/>
            <person name="Yang P."/>
            <person name="Peng Q."/>
            <person name="Zhang J."/>
            <person name="Jiang W."/>
            <person name="Zhang Z."/>
            <person name="Lin K."/>
            <person name="Ro D.K."/>
            <person name="Chen X."/>
            <person name="Xiong X."/>
            <person name="Shang Y."/>
            <person name="Huang S."/>
            <person name="Zeng J."/>
        </authorList>
    </citation>
    <scope>NUCLEOTIDE SEQUENCE [LARGE SCALE GENOMIC DNA]</scope>
    <source>
        <strain evidence="8">cv. BLH2017</strain>
        <tissue evidence="7">Root</tissue>
    </source>
</reference>
<evidence type="ECO:0000256" key="3">
    <source>
        <dbReference type="ARBA" id="ARBA00022679"/>
    </source>
</evidence>
<protein>
    <submittedName>
        <fullName evidence="7">Glycosyl transferase</fullName>
    </submittedName>
</protein>
<comment type="caution">
    <text evidence="7">The sequence shown here is derived from an EMBL/GenBank/DDBJ whole genome shotgun (WGS) entry which is preliminary data.</text>
</comment>
<evidence type="ECO:0000256" key="4">
    <source>
        <dbReference type="ARBA" id="ARBA00023136"/>
    </source>
</evidence>
<organism evidence="7 8">
    <name type="scientific">Macleaya cordata</name>
    <name type="common">Five-seeded plume-poppy</name>
    <name type="synonym">Bocconia cordata</name>
    <dbReference type="NCBI Taxonomy" id="56857"/>
    <lineage>
        <taxon>Eukaryota</taxon>
        <taxon>Viridiplantae</taxon>
        <taxon>Streptophyta</taxon>
        <taxon>Embryophyta</taxon>
        <taxon>Tracheophyta</taxon>
        <taxon>Spermatophyta</taxon>
        <taxon>Magnoliopsida</taxon>
        <taxon>Ranunculales</taxon>
        <taxon>Papaveraceae</taxon>
        <taxon>Papaveroideae</taxon>
        <taxon>Macleaya</taxon>
    </lineage>
</organism>
<feature type="transmembrane region" description="Helical" evidence="6">
    <location>
        <begin position="20"/>
        <end position="41"/>
    </location>
</feature>
<dbReference type="PANTHER" id="PTHR31042:SF3">
    <property type="entry name" value="OS08G0110400 PROTEIN"/>
    <property type="match status" value="1"/>
</dbReference>
<keyword evidence="3 7" id="KW-0808">Transferase</keyword>
<evidence type="ECO:0000313" key="8">
    <source>
        <dbReference type="Proteomes" id="UP000195402"/>
    </source>
</evidence>
<dbReference type="GO" id="GO:0016020">
    <property type="term" value="C:membrane"/>
    <property type="evidence" value="ECO:0007669"/>
    <property type="project" value="UniProtKB-SubCell"/>
</dbReference>
<keyword evidence="8" id="KW-1185">Reference proteome</keyword>
<comment type="subcellular location">
    <subcellularLocation>
        <location evidence="1">Membrane</location>
        <topology evidence="1">Single-pass type II membrane protein</topology>
    </subcellularLocation>
</comment>
<keyword evidence="5" id="KW-0325">Glycoprotein</keyword>
<dbReference type="Proteomes" id="UP000195402">
    <property type="component" value="Unassembled WGS sequence"/>
</dbReference>
<evidence type="ECO:0000313" key="7">
    <source>
        <dbReference type="EMBL" id="OVA09154.1"/>
    </source>
</evidence>
<name>A0A200QF81_MACCD</name>
<dbReference type="OMA" id="NCTVIHR"/>
<dbReference type="GO" id="GO:0016757">
    <property type="term" value="F:glycosyltransferase activity"/>
    <property type="evidence" value="ECO:0007669"/>
    <property type="project" value="UniProtKB-KW"/>
</dbReference>
<evidence type="ECO:0000256" key="6">
    <source>
        <dbReference type="SAM" id="Phobius"/>
    </source>
</evidence>
<keyword evidence="4 6" id="KW-0472">Membrane</keyword>
<dbReference type="PANTHER" id="PTHR31042">
    <property type="entry name" value="CORE-2/I-BRANCHING BETA-1,6-N-ACETYLGLUCOSAMINYLTRANSFERASE FAMILY PROTEIN-RELATED"/>
    <property type="match status" value="1"/>
</dbReference>
<evidence type="ECO:0000256" key="2">
    <source>
        <dbReference type="ARBA" id="ARBA00022676"/>
    </source>
</evidence>
<dbReference type="InterPro" id="IPR003406">
    <property type="entry name" value="Glyco_trans_14"/>
</dbReference>
<evidence type="ECO:0000256" key="1">
    <source>
        <dbReference type="ARBA" id="ARBA00004606"/>
    </source>
</evidence>
<gene>
    <name evidence="7" type="ORF">BVC80_8227g9</name>
</gene>
<keyword evidence="6" id="KW-1133">Transmembrane helix</keyword>
<dbReference type="InParanoid" id="A0A200QF81"/>
<proteinExistence type="predicted"/>
<dbReference type="EMBL" id="MVGT01002184">
    <property type="protein sequence ID" value="OVA09154.1"/>
    <property type="molecule type" value="Genomic_DNA"/>
</dbReference>
<accession>A0A200QF81</accession>
<keyword evidence="6" id="KW-0812">Transmembrane</keyword>
<keyword evidence="2" id="KW-0328">Glycosyltransferase</keyword>
<dbReference type="Pfam" id="PF02485">
    <property type="entry name" value="Branch"/>
    <property type="match status" value="1"/>
</dbReference>
<dbReference type="OrthoDB" id="191334at2759"/>
<dbReference type="InterPro" id="IPR044174">
    <property type="entry name" value="BC10-like"/>
</dbReference>